<feature type="domain" description="Teneurin-like YD-shell" evidence="5">
    <location>
        <begin position="981"/>
        <end position="1329"/>
    </location>
</feature>
<dbReference type="InterPro" id="IPR006530">
    <property type="entry name" value="YD"/>
</dbReference>
<dbReference type="Pfam" id="PF20148">
    <property type="entry name" value="DUF6531"/>
    <property type="match status" value="1"/>
</dbReference>
<accession>A0A1X7H3E3</accession>
<dbReference type="NCBIfam" id="TIGR01643">
    <property type="entry name" value="YD_repeat_2x"/>
    <property type="match status" value="5"/>
</dbReference>
<keyword evidence="3" id="KW-0472">Membrane</keyword>
<feature type="transmembrane region" description="Helical" evidence="3">
    <location>
        <begin position="140"/>
        <end position="160"/>
    </location>
</feature>
<gene>
    <name evidence="7" type="ORF">SAMN06295900_120132</name>
</gene>
<evidence type="ECO:0000256" key="1">
    <source>
        <dbReference type="ARBA" id="ARBA00022737"/>
    </source>
</evidence>
<reference evidence="8" key="1">
    <citation type="submission" date="2017-04" db="EMBL/GenBank/DDBJ databases">
        <authorList>
            <person name="Varghese N."/>
            <person name="Submissions S."/>
        </authorList>
    </citation>
    <scope>NUCLEOTIDE SEQUENCE [LARGE SCALE GENOMIC DNA]</scope>
    <source>
        <strain evidence="8">Ballard 720</strain>
    </source>
</reference>
<dbReference type="Gene3D" id="2.60.200.60">
    <property type="match status" value="1"/>
</dbReference>
<dbReference type="Pfam" id="PF25799">
    <property type="entry name" value="prePAAR_I"/>
    <property type="match status" value="1"/>
</dbReference>
<dbReference type="InterPro" id="IPR050708">
    <property type="entry name" value="T6SS_VgrG/RHS"/>
</dbReference>
<dbReference type="STRING" id="28094.SAMN06295900_120132"/>
<evidence type="ECO:0000259" key="4">
    <source>
        <dbReference type="Pfam" id="PF20148"/>
    </source>
</evidence>
<dbReference type="Pfam" id="PF25023">
    <property type="entry name" value="TEN_YD-shell"/>
    <property type="match status" value="3"/>
</dbReference>
<dbReference type="NCBIfam" id="TIGR03696">
    <property type="entry name" value="Rhs_assc_core"/>
    <property type="match status" value="1"/>
</dbReference>
<dbReference type="PANTHER" id="PTHR32305:SF15">
    <property type="entry name" value="PROTEIN RHSA-RELATED"/>
    <property type="match status" value="1"/>
</dbReference>
<feature type="transmembrane region" description="Helical" evidence="3">
    <location>
        <begin position="167"/>
        <end position="188"/>
    </location>
</feature>
<dbReference type="Gene3D" id="2.180.10.10">
    <property type="entry name" value="RHS repeat-associated core"/>
    <property type="match status" value="3"/>
</dbReference>
<dbReference type="EMBL" id="FXAH01000020">
    <property type="protein sequence ID" value="SMF78702.1"/>
    <property type="molecule type" value="Genomic_DNA"/>
</dbReference>
<sequence length="1526" mass="168222">MADQNDSESGEAPAPGGTAEERLARLKTLEDGEARKAEQMEWVDGANYGMLGADVGYGAYAAGSAAVASGATGAAAAGAAALSAVPAVIALGGSWLLGKFGVTGAMAEGATRVGDALGLTIGRGDPHPACEGDEIAHSSGFMGMLAGLAVGVAVGAMVAATIATGGVVGLLIVGGCMAGGLSLGAALASASQSMGSVSGTIKSGSANVTFEGKKAARVTDVAACTKHSHAPEAIVEGSRTITINGLPLARVGHSTHCSAKINSGRKSVWVDKTTGQFGPKNPELTAGEEFIAGLIGGMLGAKLGGFLGSKLPRRDPTRSAEVFGKKDEHATCKEDPVDVATGEVVDVRTDVSIPGVLPLELTRRYRTRSDDRGLLGAKWSTTWSQRLEFDGDHTVRFHSAGGQAIGFIAPEAALDGINLREPRYRLIGTRAEPRIFDNDTRQVWVFAPLSRERPSRIERLEDLSGNRVVFGYDEAGRLVELAHSDGYRIALHYRGTANLLERVVLHEDAERSSTLVEYGYEQAMLVYVASFQRGCFHYSYDANGWMTSWRDTAKTEVRYRYDEHGRVVETGTREGYHTGRFVYEDDEARTRVIDGDGEWVFERNADGLVVAETNPLGHRTVREWSLGRLLSETDALGRRTVYRYDEVGGLIAVEEPSGRTTRFEYDDRRRMRAAVLPGGARIGFEYDTLDRLTSRTEADGSVTRYRYGERGELLRIVRGTRETRLDYDARMRLCETRLPSGARMRSAFDVLGRLLEEVDHEGNVTRYDYTPGKDNPRGNVAQATQPDGAAWRTRYDSEGLPVEQRDPLGRVTRREYGPFDLTMASTDAAGHTTRFEYDHATRLTKVVNALRETWEYRYDGAGRLIEEIDWGGRATRYERDVIGRLLVKTLPDGGTWRYAYDERDRLSSVDAGDVKLVYRYDSFGRLASAEVHEADGEPCVTRFAYDAKGRLTGEEQHGHLLRHVYDAEGKRTLRATPHRETQYAYDALGALTKVGPMSIARDAVGREIGRQVGDFVLERHYDALGRLRKQAAGPKWAFEQLASNPARAYEALGRELYVYDAAGQIDRVDTEADSFTYQHDARGQVTLMNSLLQPAEHYRYDANMNITGHGPRGPDDGHTYLRGGLPERVGYTRYRYDARGRTIEKTVEQPGFRPKTWQFTWDGLNRLVKVKTPERGVWLYRYDAFNRRVEKRQAGAKEAVRFLWDGYTVAERWQERDGTTGQVVTWHISPTDFMPVAQETDRGMYPVLADQVGLPRTVFDREGKRVWQERFTLWGKAQGSGKTAANDADGDFVDTSLRFAGQWEDEESGLSYNLHRYYDPETAQYLSVDPIGLAGGLRTQAYVHAPLLYYDPRGLAVCPVRFDRYKAYRQAGFSARDAANLSRPGQIDFYVNSQGATLPATGYRYMDSRYAERTQNTMTAPLSYFGFTDYQTGAAARDGFQIFYEAGNPKSWSDARLKGEFDTLQLFGPDGAVNAKVPLANGGVGPELEPYTAAYPEYGKGGQAQLVPEIPGSTVQLQKVTLLPEE</sequence>
<dbReference type="Pfam" id="PF05488">
    <property type="entry name" value="PAAR_motif"/>
    <property type="match status" value="1"/>
</dbReference>
<evidence type="ECO:0000259" key="6">
    <source>
        <dbReference type="Pfam" id="PF25799"/>
    </source>
</evidence>
<dbReference type="InterPro" id="IPR057925">
    <property type="entry name" value="prePAAR_DddA"/>
</dbReference>
<keyword evidence="3" id="KW-0812">Transmembrane</keyword>
<dbReference type="InterPro" id="IPR031325">
    <property type="entry name" value="RHS_repeat"/>
</dbReference>
<dbReference type="OrthoDB" id="5445630at2"/>
<evidence type="ECO:0000256" key="3">
    <source>
        <dbReference type="SAM" id="Phobius"/>
    </source>
</evidence>
<dbReference type="InterPro" id="IPR056823">
    <property type="entry name" value="TEN-like_YD-shell"/>
</dbReference>
<feature type="domain" description="Double-stranded DNA deaminase toxin A prePAAR motif" evidence="6">
    <location>
        <begin position="130"/>
        <end position="174"/>
    </location>
</feature>
<dbReference type="InterPro" id="IPR008727">
    <property type="entry name" value="PAAR_motif"/>
</dbReference>
<feature type="region of interest" description="Disordered" evidence="2">
    <location>
        <begin position="1"/>
        <end position="21"/>
    </location>
</feature>
<dbReference type="InterPro" id="IPR022385">
    <property type="entry name" value="Rhs_assc_core"/>
</dbReference>
<feature type="domain" description="Teneurin-like YD-shell" evidence="5">
    <location>
        <begin position="829"/>
        <end position="978"/>
    </location>
</feature>
<feature type="region of interest" description="Disordered" evidence="2">
    <location>
        <begin position="766"/>
        <end position="787"/>
    </location>
</feature>
<dbReference type="RefSeq" id="WP_085230395.1">
    <property type="nucleotide sequence ID" value="NZ_BSQD01000026.1"/>
</dbReference>
<dbReference type="CDD" id="cd14742">
    <property type="entry name" value="PAAR_RHS"/>
    <property type="match status" value="1"/>
</dbReference>
<feature type="domain" description="DUF6531" evidence="4">
    <location>
        <begin position="335"/>
        <end position="407"/>
    </location>
</feature>
<protein>
    <submittedName>
        <fullName evidence="7">RHS repeat-associated core domain-containing protein</fullName>
    </submittedName>
</protein>
<keyword evidence="1" id="KW-0677">Repeat</keyword>
<dbReference type="Pfam" id="PF05593">
    <property type="entry name" value="RHS_repeat"/>
    <property type="match status" value="1"/>
</dbReference>
<feature type="domain" description="Teneurin-like YD-shell" evidence="5">
    <location>
        <begin position="638"/>
        <end position="797"/>
    </location>
</feature>
<dbReference type="Proteomes" id="UP000192911">
    <property type="component" value="Unassembled WGS sequence"/>
</dbReference>
<name>A0A1X7H3E3_TRICW</name>
<dbReference type="GeneID" id="95550825"/>
<organism evidence="7 8">
    <name type="scientific">Trinickia caryophylli</name>
    <name type="common">Paraburkholderia caryophylli</name>
    <dbReference type="NCBI Taxonomy" id="28094"/>
    <lineage>
        <taxon>Bacteria</taxon>
        <taxon>Pseudomonadati</taxon>
        <taxon>Pseudomonadota</taxon>
        <taxon>Betaproteobacteria</taxon>
        <taxon>Burkholderiales</taxon>
        <taxon>Burkholderiaceae</taxon>
        <taxon>Trinickia</taxon>
    </lineage>
</organism>
<evidence type="ECO:0000256" key="2">
    <source>
        <dbReference type="SAM" id="MobiDB-lite"/>
    </source>
</evidence>
<evidence type="ECO:0000313" key="7">
    <source>
        <dbReference type="EMBL" id="SMF78702.1"/>
    </source>
</evidence>
<proteinExistence type="predicted"/>
<evidence type="ECO:0000259" key="5">
    <source>
        <dbReference type="Pfam" id="PF25023"/>
    </source>
</evidence>
<dbReference type="PANTHER" id="PTHR32305">
    <property type="match status" value="1"/>
</dbReference>
<dbReference type="InterPro" id="IPR045351">
    <property type="entry name" value="DUF6531"/>
</dbReference>
<keyword evidence="3" id="KW-1133">Transmembrane helix</keyword>
<evidence type="ECO:0000313" key="8">
    <source>
        <dbReference type="Proteomes" id="UP000192911"/>
    </source>
</evidence>
<keyword evidence="8" id="KW-1185">Reference proteome</keyword>